<evidence type="ECO:0000313" key="1">
    <source>
        <dbReference type="EMBL" id="PSS37399.1"/>
    </source>
</evidence>
<accession>A0A2R6S5A4</accession>
<protein>
    <submittedName>
        <fullName evidence="1">Uncharacterized protein</fullName>
    </submittedName>
</protein>
<dbReference type="AlphaFoldDB" id="A0A2R6S5A4"/>
<comment type="caution">
    <text evidence="1">The sequence shown here is derived from an EMBL/GenBank/DDBJ whole genome shotgun (WGS) entry which is preliminary data.</text>
</comment>
<evidence type="ECO:0000313" key="2">
    <source>
        <dbReference type="Proteomes" id="UP000186601"/>
    </source>
</evidence>
<proteinExistence type="predicted"/>
<dbReference type="EMBL" id="MLYV02000045">
    <property type="protein sequence ID" value="PSS37399.1"/>
    <property type="molecule type" value="Genomic_DNA"/>
</dbReference>
<keyword evidence="2" id="KW-1185">Reference proteome</keyword>
<sequence length="59" mass="6450">MLSDYVFPDVESPTSDFTGAGYSKLFRTGLALKQAEGDAVKACTFDLKQALDFLNPFVL</sequence>
<gene>
    <name evidence="1" type="ORF">PHLCEN_2v763</name>
</gene>
<name>A0A2R6S5A4_9APHY</name>
<dbReference type="Proteomes" id="UP000186601">
    <property type="component" value="Unassembled WGS sequence"/>
</dbReference>
<reference evidence="1 2" key="1">
    <citation type="submission" date="2018-02" db="EMBL/GenBank/DDBJ databases">
        <title>Genome sequence of the basidiomycete white-rot fungus Phlebia centrifuga.</title>
        <authorList>
            <person name="Granchi Z."/>
            <person name="Peng M."/>
            <person name="de Vries R.P."/>
            <person name="Hilden K."/>
            <person name="Makela M.R."/>
            <person name="Grigoriev I."/>
            <person name="Riley R."/>
        </authorList>
    </citation>
    <scope>NUCLEOTIDE SEQUENCE [LARGE SCALE GENOMIC DNA]</scope>
    <source>
        <strain evidence="1 2">FBCC195</strain>
    </source>
</reference>
<organism evidence="1 2">
    <name type="scientific">Hermanssonia centrifuga</name>
    <dbReference type="NCBI Taxonomy" id="98765"/>
    <lineage>
        <taxon>Eukaryota</taxon>
        <taxon>Fungi</taxon>
        <taxon>Dikarya</taxon>
        <taxon>Basidiomycota</taxon>
        <taxon>Agaricomycotina</taxon>
        <taxon>Agaricomycetes</taxon>
        <taxon>Polyporales</taxon>
        <taxon>Meruliaceae</taxon>
        <taxon>Hermanssonia</taxon>
    </lineage>
</organism>